<dbReference type="Gene3D" id="3.10.28.10">
    <property type="entry name" value="Homing endonucleases"/>
    <property type="match status" value="1"/>
</dbReference>
<evidence type="ECO:0000256" key="1">
    <source>
        <dbReference type="ARBA" id="ARBA00000185"/>
    </source>
</evidence>
<dbReference type="NCBIfam" id="TIGR01443">
    <property type="entry name" value="intein_Cterm"/>
    <property type="match status" value="1"/>
</dbReference>
<evidence type="ECO:0000256" key="4">
    <source>
        <dbReference type="ARBA" id="ARBA00012895"/>
    </source>
</evidence>
<dbReference type="SUPFAM" id="SSF56719">
    <property type="entry name" value="Type II DNA topoisomerase"/>
    <property type="match status" value="2"/>
</dbReference>
<dbReference type="InterPro" id="IPR006141">
    <property type="entry name" value="Intein_N"/>
</dbReference>
<gene>
    <name evidence="18" type="ORF">A3C12_01160</name>
</gene>
<evidence type="ECO:0000256" key="3">
    <source>
        <dbReference type="ARBA" id="ARBA00008263"/>
    </source>
</evidence>
<dbReference type="InterPro" id="IPR030934">
    <property type="entry name" value="Intein_C"/>
</dbReference>
<keyword evidence="7" id="KW-0068">Autocatalytic cleavage</keyword>
<dbReference type="GO" id="GO:0005524">
    <property type="term" value="F:ATP binding"/>
    <property type="evidence" value="ECO:0007669"/>
    <property type="project" value="UniProtKB-KW"/>
</dbReference>
<proteinExistence type="inferred from homology"/>
<accession>A0A1G2KRZ8</accession>
<dbReference type="PRINTS" id="PR00379">
    <property type="entry name" value="INTEIN"/>
</dbReference>
<evidence type="ECO:0000256" key="7">
    <source>
        <dbReference type="ARBA" id="ARBA00022813"/>
    </source>
</evidence>
<keyword evidence="11 15" id="KW-0238">DNA-binding</keyword>
<dbReference type="PROSITE" id="PS50819">
    <property type="entry name" value="INTEIN_ENDONUCLEASE"/>
    <property type="match status" value="1"/>
</dbReference>
<evidence type="ECO:0000256" key="2">
    <source>
        <dbReference type="ARBA" id="ARBA00001978"/>
    </source>
</evidence>
<dbReference type="InterPro" id="IPR004860">
    <property type="entry name" value="LAGLIDADG_dom"/>
</dbReference>
<dbReference type="Pfam" id="PF14528">
    <property type="entry name" value="LAGLIDADG_3"/>
    <property type="match status" value="1"/>
</dbReference>
<dbReference type="InterPro" id="IPR013758">
    <property type="entry name" value="Topo_IIA_A/C_ab"/>
</dbReference>
<dbReference type="InterPro" id="IPR006142">
    <property type="entry name" value="INTEIN"/>
</dbReference>
<dbReference type="FunFam" id="2.120.10.90:FF:000005">
    <property type="entry name" value="DNA topoisomerase 4 subunit A"/>
    <property type="match status" value="1"/>
</dbReference>
<dbReference type="FunFam" id="3.30.1360.40:FF:000002">
    <property type="entry name" value="DNA gyrase subunit A"/>
    <property type="match status" value="1"/>
</dbReference>
<dbReference type="Gene3D" id="1.10.268.10">
    <property type="entry name" value="Topoisomerase, domain 3"/>
    <property type="match status" value="1"/>
</dbReference>
<dbReference type="Gene3D" id="2.120.10.90">
    <property type="entry name" value="DNA gyrase/topoisomerase IV, subunit A, C-terminal"/>
    <property type="match status" value="1"/>
</dbReference>
<keyword evidence="5" id="KW-0963">Cytoplasm</keyword>
<dbReference type="NCBIfam" id="TIGR01445">
    <property type="entry name" value="intein_Nterm"/>
    <property type="match status" value="1"/>
</dbReference>
<dbReference type="InterPro" id="IPR002205">
    <property type="entry name" value="Topo_IIA_dom_A"/>
</dbReference>
<comment type="subunit">
    <text evidence="14">Heterotetramer composed of ParC and ParE.</text>
</comment>
<evidence type="ECO:0000256" key="10">
    <source>
        <dbReference type="ARBA" id="ARBA00023029"/>
    </source>
</evidence>
<dbReference type="AlphaFoldDB" id="A0A1G2KRZ8"/>
<dbReference type="EMBL" id="MHQK01000007">
    <property type="protein sequence ID" value="OHA02170.1"/>
    <property type="molecule type" value="Genomic_DNA"/>
</dbReference>
<dbReference type="Gene3D" id="3.90.199.10">
    <property type="entry name" value="Topoisomerase II, domain 5"/>
    <property type="match status" value="2"/>
</dbReference>
<dbReference type="InterPro" id="IPR013760">
    <property type="entry name" value="Topo_IIA-like_dom_sf"/>
</dbReference>
<feature type="domain" description="DOD-type homing endonuclease" evidence="16">
    <location>
        <begin position="265"/>
        <end position="408"/>
    </location>
</feature>
<dbReference type="InterPro" id="IPR006691">
    <property type="entry name" value="GyrA/parC_rep"/>
</dbReference>
<evidence type="ECO:0000256" key="9">
    <source>
        <dbReference type="ARBA" id="ARBA00023000"/>
    </source>
</evidence>
<dbReference type="PANTHER" id="PTHR43493">
    <property type="entry name" value="DNA GYRASE/TOPOISOMERASE SUBUNIT A"/>
    <property type="match status" value="1"/>
</dbReference>
<dbReference type="CDD" id="cd00187">
    <property type="entry name" value="TOP4c"/>
    <property type="match status" value="1"/>
</dbReference>
<dbReference type="Proteomes" id="UP000178710">
    <property type="component" value="Unassembled WGS sequence"/>
</dbReference>
<evidence type="ECO:0000256" key="6">
    <source>
        <dbReference type="ARBA" id="ARBA00022741"/>
    </source>
</evidence>
<evidence type="ECO:0000313" key="18">
    <source>
        <dbReference type="EMBL" id="OHA02170.1"/>
    </source>
</evidence>
<evidence type="ECO:0000256" key="15">
    <source>
        <dbReference type="PROSITE-ProRule" id="PRU01384"/>
    </source>
</evidence>
<dbReference type="SMART" id="SM00306">
    <property type="entry name" value="HintN"/>
    <property type="match status" value="1"/>
</dbReference>
<evidence type="ECO:0000256" key="13">
    <source>
        <dbReference type="ARBA" id="ARBA00026190"/>
    </source>
</evidence>
<dbReference type="InterPro" id="IPR003586">
    <property type="entry name" value="Hint_dom_C"/>
</dbReference>
<protein>
    <recommendedName>
        <fullName evidence="13">DNA gyrase subunit A</fullName>
        <ecNumber evidence="4">5.6.2.2</ecNumber>
    </recommendedName>
</protein>
<dbReference type="GO" id="GO:0016539">
    <property type="term" value="P:intein-mediated protein splicing"/>
    <property type="evidence" value="ECO:0007669"/>
    <property type="project" value="InterPro"/>
</dbReference>
<dbReference type="InterPro" id="IPR036844">
    <property type="entry name" value="Hint_dom_sf"/>
</dbReference>
<dbReference type="GO" id="GO:0005737">
    <property type="term" value="C:cytoplasm"/>
    <property type="evidence" value="ECO:0007669"/>
    <property type="project" value="TreeGrafter"/>
</dbReference>
<evidence type="ECO:0000256" key="14">
    <source>
        <dbReference type="ARBA" id="ARBA00063644"/>
    </source>
</evidence>
<evidence type="ECO:0000259" key="17">
    <source>
        <dbReference type="PROSITE" id="PS52040"/>
    </source>
</evidence>
<dbReference type="PROSITE" id="PS50817">
    <property type="entry name" value="INTEIN_N_TER"/>
    <property type="match status" value="1"/>
</dbReference>
<keyword evidence="10 15" id="KW-0799">Topoisomerase</keyword>
<dbReference type="EC" id="5.6.2.2" evidence="4"/>
<comment type="caution">
    <text evidence="18">The sequence shown here is derived from an EMBL/GenBank/DDBJ whole genome shotgun (WGS) entry which is preliminary data.</text>
</comment>
<feature type="domain" description="Topo IIA-type catalytic" evidence="17">
    <location>
        <begin position="33"/>
        <end position="943"/>
    </location>
</feature>
<dbReference type="Gene3D" id="3.30.1360.40">
    <property type="match status" value="1"/>
</dbReference>
<evidence type="ECO:0000259" key="16">
    <source>
        <dbReference type="PROSITE" id="PS50819"/>
    </source>
</evidence>
<dbReference type="SMART" id="SM00305">
    <property type="entry name" value="HintC"/>
    <property type="match status" value="1"/>
</dbReference>
<reference evidence="18 19" key="1">
    <citation type="journal article" date="2016" name="Nat. Commun.">
        <title>Thousands of microbial genomes shed light on interconnected biogeochemical processes in an aquifer system.</title>
        <authorList>
            <person name="Anantharaman K."/>
            <person name="Brown C.T."/>
            <person name="Hug L.A."/>
            <person name="Sharon I."/>
            <person name="Castelle C.J."/>
            <person name="Probst A.J."/>
            <person name="Thomas B.C."/>
            <person name="Singh A."/>
            <person name="Wilkins M.J."/>
            <person name="Karaoz U."/>
            <person name="Brodie E.L."/>
            <person name="Williams K.H."/>
            <person name="Hubbard S.S."/>
            <person name="Banfield J.F."/>
        </authorList>
    </citation>
    <scope>NUCLEOTIDE SEQUENCE [LARGE SCALE GENOMIC DNA]</scope>
</reference>
<comment type="similarity">
    <text evidence="3">Belongs to the type II topoisomerase GyrA/ParC subunit family.</text>
</comment>
<dbReference type="GO" id="GO:0006265">
    <property type="term" value="P:DNA topological change"/>
    <property type="evidence" value="ECO:0007669"/>
    <property type="project" value="UniProtKB-UniRule"/>
</dbReference>
<dbReference type="InterPro" id="IPR003587">
    <property type="entry name" value="Hint_dom_N"/>
</dbReference>
<dbReference type="InterPro" id="IPR035516">
    <property type="entry name" value="Gyrase/topoIV_suA_C"/>
</dbReference>
<keyword evidence="12 15" id="KW-0413">Isomerase</keyword>
<dbReference type="GO" id="GO:0003677">
    <property type="term" value="F:DNA binding"/>
    <property type="evidence" value="ECO:0007669"/>
    <property type="project" value="UniProtKB-UniRule"/>
</dbReference>
<feature type="active site" description="O-(5'-phospho-DNA)-tyrosine intermediate" evidence="15">
    <location>
        <position position="121"/>
    </location>
</feature>
<dbReference type="Pfam" id="PF03989">
    <property type="entry name" value="DNA_gyraseA_C"/>
    <property type="match status" value="6"/>
</dbReference>
<dbReference type="InterPro" id="IPR013757">
    <property type="entry name" value="Topo_IIA_A_a_sf"/>
</dbReference>
<evidence type="ECO:0000256" key="11">
    <source>
        <dbReference type="ARBA" id="ARBA00023125"/>
    </source>
</evidence>
<evidence type="ECO:0000256" key="12">
    <source>
        <dbReference type="ARBA" id="ARBA00023235"/>
    </source>
</evidence>
<dbReference type="SUPFAM" id="SSF101904">
    <property type="entry name" value="GyrA/ParC C-terminal domain-like"/>
    <property type="match status" value="1"/>
</dbReference>
<dbReference type="SUPFAM" id="SSF55608">
    <property type="entry name" value="Homing endonucleases"/>
    <property type="match status" value="1"/>
</dbReference>
<dbReference type="PROSITE" id="PS52040">
    <property type="entry name" value="TOPO_IIA"/>
    <property type="match status" value="1"/>
</dbReference>
<keyword evidence="8" id="KW-0067">ATP-binding</keyword>
<dbReference type="Gene3D" id="2.170.16.10">
    <property type="entry name" value="Hedgehog/Intein (Hint) domain"/>
    <property type="match status" value="1"/>
</dbReference>
<sequence>MSDIGSIREREIVQEMEESYLSYAMSVIVARALPDVRDGLKPVHRRILYAMHDLGLSHQAKHRKSALVVGEVLGKYHPHGDTAVYDSMVRMAQDFAMRYPLVDGQGNFGSVDGDSAAAMRYCVAGDTLVVTEKGLSRIDQLSKNNAEDIKISILSKNRKINSASKWFDSGERPTLAVTTSHGFSLRGSYNHPILVWAAHPLTGAPRFEWKLLSRLKIGDIAVVDRTDDALWPLAKVDLRQYWPKVIGRVQQKILPEELNEDLAHILGALLAEATINEKEIEFCNADKSWINEFEERWQRVFPDCRLHKFNRKPSSCGKKPYQTLEIHSRHVVTFLKNLGVLPVKSAGRTIPHVIFGSPKPIAAEFLRAYFEGDGSISFSGAKMIELSCISKSEKLISELQTLLLRFGIVGTKRFDSYRATHKLYIRGMRQYLTFRDAIGFVSHNKKAKLSAAIARLKKEYSQNDFVPFLTNFVRSRHFSASLERSFVTRNNFDRYAHLKRNYTQVLAAVEPQLKTEIQILFDGLLSDHYLFDPITKIEDGGVQRVYSIRVDSECHSFVANGFINHNTEARMTQIAGLMLADIEKETVPFIDNYDATKQEPQVLPSAVPNLLLNGALGIAVGMTTSIPPHNLTEVIDAVGHLIEHSKSTTEDLLEYIKGPDFPTGGIIYNEREIRESYSTGKGSIVMRGVAEISEKKNGYQIVITEIPYQTNKAELIEKIADLVKEKKLDGIRDLRDASDREGMRIEIDLKADSYPQKVLNNLFKHTDLEKRFHLNMLALVDGIQPQILSLKSILEEYLKHRIVIITKRSEFDLARAKDRAHILEGLKKALDHIDAVIETIKKSSDRDQARLNLMKKFSFSEKQAIAILEMRLATLAGLERQKIDDELEEKLALIRELEALLKDSTKIRSLIKKELNDIKAKHGDERKTKVVKSAVREFAEEDLIPEEETLVVVTRGGYIKRVKPESYRVQKRGGRGLIGMETKEEDVVEHLVSANTHSDLLFFTSSGKVFQVKAYEIPEASRTSKGKAIFNFLSLGQNELITSILAAPKERRAQKGTAVVSDFLVMATKDGVIKKVEGTAFREVRRSGLIAITLKNHDALRWVKLTAGNNDIITVTKLGQAIRFSEKDVRAMGRQAAGVAAMRLKKNDELVGMDVITNPAASLLVVSSLGYGKKTPLKQYKRQRRGGSGIKTAKVTPKTGHIVTTRVMVDEESQIIAISQKGQVIRTELSAIPTHGRATQGVRIMRLDAGDAIASITTF</sequence>
<organism evidence="18 19">
    <name type="scientific">Candidatus Sungbacteria bacterium RIFCSPHIGHO2_02_FULL_49_20</name>
    <dbReference type="NCBI Taxonomy" id="1802272"/>
    <lineage>
        <taxon>Bacteria</taxon>
        <taxon>Candidatus Sungiibacteriota</taxon>
    </lineage>
</organism>
<dbReference type="GO" id="GO:0004519">
    <property type="term" value="F:endonuclease activity"/>
    <property type="evidence" value="ECO:0007669"/>
    <property type="project" value="InterPro"/>
</dbReference>
<evidence type="ECO:0000256" key="5">
    <source>
        <dbReference type="ARBA" id="ARBA00022490"/>
    </source>
</evidence>
<keyword evidence="6" id="KW-0547">Nucleotide-binding</keyword>
<dbReference type="InterPro" id="IPR050220">
    <property type="entry name" value="Type_II_DNA_Topoisomerases"/>
</dbReference>
<comment type="catalytic activity">
    <reaction evidence="1 15">
        <text>ATP-dependent breakage, passage and rejoining of double-stranded DNA.</text>
        <dbReference type="EC" id="5.6.2.2"/>
    </reaction>
</comment>
<evidence type="ECO:0000256" key="8">
    <source>
        <dbReference type="ARBA" id="ARBA00022840"/>
    </source>
</evidence>
<name>A0A1G2KRZ8_9BACT</name>
<dbReference type="GO" id="GO:0009330">
    <property type="term" value="C:DNA topoisomerase type II (double strand cut, ATP-hydrolyzing) complex"/>
    <property type="evidence" value="ECO:0007669"/>
    <property type="project" value="TreeGrafter"/>
</dbReference>
<dbReference type="PROSITE" id="PS50818">
    <property type="entry name" value="INTEIN_C_TER"/>
    <property type="match status" value="1"/>
</dbReference>
<dbReference type="GO" id="GO:0003918">
    <property type="term" value="F:DNA topoisomerase type II (double strand cut, ATP-hydrolyzing) activity"/>
    <property type="evidence" value="ECO:0007669"/>
    <property type="project" value="UniProtKB-EC"/>
</dbReference>
<comment type="function">
    <text evidence="2">A type II topoisomerase that negatively supercoils closed circular double-stranded (ds) DNA in an ATP-dependent manner to modulate DNA topology and maintain chromosomes in an underwound state. Negative supercoiling favors strand separation, and DNA replication, transcription, recombination and repair, all of which involve strand separation. Also able to catalyze the interconversion of other topological isomers of dsDNA rings, including catenanes and knotted rings. Type II topoisomerases break and join 2 DNA strands simultaneously in an ATP-dependent manner.</text>
</comment>
<evidence type="ECO:0000313" key="19">
    <source>
        <dbReference type="Proteomes" id="UP000178710"/>
    </source>
</evidence>
<dbReference type="SUPFAM" id="SSF51294">
    <property type="entry name" value="Hedgehog/intein (Hint) domain"/>
    <property type="match status" value="1"/>
</dbReference>
<dbReference type="Pfam" id="PF00521">
    <property type="entry name" value="DNA_topoisoIV"/>
    <property type="match status" value="2"/>
</dbReference>
<keyword evidence="9" id="KW-0651">Protein splicing</keyword>
<dbReference type="SMART" id="SM00434">
    <property type="entry name" value="TOP4c"/>
    <property type="match status" value="1"/>
</dbReference>
<dbReference type="FunFam" id="1.10.268.10:FF:000001">
    <property type="entry name" value="DNA gyrase subunit A"/>
    <property type="match status" value="1"/>
</dbReference>
<dbReference type="InterPro" id="IPR027434">
    <property type="entry name" value="Homing_endonucl"/>
</dbReference>
<dbReference type="InterPro" id="IPR004042">
    <property type="entry name" value="Intein_endonuc_central"/>
</dbReference>
<dbReference type="PANTHER" id="PTHR43493:SF5">
    <property type="entry name" value="DNA GYRASE SUBUNIT A, CHLOROPLASTIC_MITOCHONDRIAL"/>
    <property type="match status" value="1"/>
</dbReference>